<dbReference type="SUPFAM" id="SSF46689">
    <property type="entry name" value="Homeodomain-like"/>
    <property type="match status" value="2"/>
</dbReference>
<dbReference type="KEGG" id="ahb:bsdtb5_12490"/>
<dbReference type="PANTHER" id="PTHR43280:SF2">
    <property type="entry name" value="HTH-TYPE TRANSCRIPTIONAL REGULATOR EXSA"/>
    <property type="match status" value="1"/>
</dbReference>
<evidence type="ECO:0000313" key="5">
    <source>
        <dbReference type="EMBL" id="BCN29954.1"/>
    </source>
</evidence>
<dbReference type="SUPFAM" id="SSF51215">
    <property type="entry name" value="Regulatory protein AraC"/>
    <property type="match status" value="1"/>
</dbReference>
<protein>
    <submittedName>
        <fullName evidence="5">Putative HTH-type transcriptional regulator YdeC</fullName>
    </submittedName>
</protein>
<feature type="domain" description="HTH araC/xylS-type" evidence="4">
    <location>
        <begin position="177"/>
        <end position="275"/>
    </location>
</feature>
<dbReference type="PROSITE" id="PS01124">
    <property type="entry name" value="HTH_ARAC_FAMILY_2"/>
    <property type="match status" value="1"/>
</dbReference>
<sequence>MNYYQEEIKTDSIIPAKIYIGDSKGGNCHYPMHWHNNLEFNLVLEGSIQGKINGKHILTSKGDIFFVNSGDLHETDADDKNIMKAITILLSYDLLKEYCKEVDSYYFDLSEDNQAKQNVIKLILECATLYQDKPGFYELELSIALRKICSILLKECSRKRQDVNYNRYDKKSIHNLKKAITYMENHYTEEITLQSVAEEVGMAPTYFSRFMRKTTDETFYSYLTKIRLYHAYIELLNSEASITEIAMNNGFMNVKSFIEYFKKVYQETPARYRNKYKNGETI</sequence>
<reference evidence="5 6" key="1">
    <citation type="submission" date="2020-11" db="EMBL/GenBank/DDBJ databases">
        <title>Draft genome sequencing of a Lachnospiraceae strain isolated from anoxic soil subjected to BSD treatment.</title>
        <authorList>
            <person name="Uek A."/>
            <person name="Tonouchi A."/>
        </authorList>
    </citation>
    <scope>NUCLEOTIDE SEQUENCE [LARGE SCALE GENOMIC DNA]</scope>
    <source>
        <strain evidence="5 6">TB5</strain>
    </source>
</reference>
<dbReference type="PRINTS" id="PR00032">
    <property type="entry name" value="HTHARAC"/>
</dbReference>
<organism evidence="5 6">
    <name type="scientific">Anaeromicropila herbilytica</name>
    <dbReference type="NCBI Taxonomy" id="2785025"/>
    <lineage>
        <taxon>Bacteria</taxon>
        <taxon>Bacillati</taxon>
        <taxon>Bacillota</taxon>
        <taxon>Clostridia</taxon>
        <taxon>Lachnospirales</taxon>
        <taxon>Lachnospiraceae</taxon>
        <taxon>Anaeromicropila</taxon>
    </lineage>
</organism>
<evidence type="ECO:0000256" key="3">
    <source>
        <dbReference type="ARBA" id="ARBA00023163"/>
    </source>
</evidence>
<keyword evidence="1" id="KW-0805">Transcription regulation</keyword>
<dbReference type="Gene3D" id="1.10.10.60">
    <property type="entry name" value="Homeodomain-like"/>
    <property type="match status" value="2"/>
</dbReference>
<dbReference type="InterPro" id="IPR009057">
    <property type="entry name" value="Homeodomain-like_sf"/>
</dbReference>
<gene>
    <name evidence="5" type="primary">ydeC</name>
    <name evidence="5" type="ORF">bsdtb5_12490</name>
</gene>
<accession>A0A7R7EJN3</accession>
<dbReference type="Gene3D" id="2.60.120.10">
    <property type="entry name" value="Jelly Rolls"/>
    <property type="match status" value="1"/>
</dbReference>
<dbReference type="InterPro" id="IPR020449">
    <property type="entry name" value="Tscrpt_reg_AraC-type_HTH"/>
</dbReference>
<evidence type="ECO:0000256" key="2">
    <source>
        <dbReference type="ARBA" id="ARBA00023125"/>
    </source>
</evidence>
<dbReference type="Pfam" id="PF02311">
    <property type="entry name" value="AraC_binding"/>
    <property type="match status" value="1"/>
</dbReference>
<dbReference type="InterPro" id="IPR014710">
    <property type="entry name" value="RmlC-like_jellyroll"/>
</dbReference>
<evidence type="ECO:0000259" key="4">
    <source>
        <dbReference type="PROSITE" id="PS01124"/>
    </source>
</evidence>
<dbReference type="Proteomes" id="UP000595897">
    <property type="component" value="Chromosome"/>
</dbReference>
<keyword evidence="2" id="KW-0238">DNA-binding</keyword>
<dbReference type="PANTHER" id="PTHR43280">
    <property type="entry name" value="ARAC-FAMILY TRANSCRIPTIONAL REGULATOR"/>
    <property type="match status" value="1"/>
</dbReference>
<dbReference type="RefSeq" id="WP_271715208.1">
    <property type="nucleotide sequence ID" value="NZ_AP024169.1"/>
</dbReference>
<dbReference type="InterPro" id="IPR003313">
    <property type="entry name" value="AraC-bd"/>
</dbReference>
<dbReference type="InterPro" id="IPR018060">
    <property type="entry name" value="HTH_AraC"/>
</dbReference>
<evidence type="ECO:0000256" key="1">
    <source>
        <dbReference type="ARBA" id="ARBA00023015"/>
    </source>
</evidence>
<dbReference type="InterPro" id="IPR037923">
    <property type="entry name" value="HTH-like"/>
</dbReference>
<keyword evidence="6" id="KW-1185">Reference proteome</keyword>
<dbReference type="EMBL" id="AP024169">
    <property type="protein sequence ID" value="BCN29954.1"/>
    <property type="molecule type" value="Genomic_DNA"/>
</dbReference>
<dbReference type="GO" id="GO:0003700">
    <property type="term" value="F:DNA-binding transcription factor activity"/>
    <property type="evidence" value="ECO:0007669"/>
    <property type="project" value="InterPro"/>
</dbReference>
<proteinExistence type="predicted"/>
<dbReference type="Pfam" id="PF12833">
    <property type="entry name" value="HTH_18"/>
    <property type="match status" value="1"/>
</dbReference>
<evidence type="ECO:0000313" key="6">
    <source>
        <dbReference type="Proteomes" id="UP000595897"/>
    </source>
</evidence>
<keyword evidence="3" id="KW-0804">Transcription</keyword>
<dbReference type="AlphaFoldDB" id="A0A7R7EJN3"/>
<dbReference type="SMART" id="SM00342">
    <property type="entry name" value="HTH_ARAC"/>
    <property type="match status" value="1"/>
</dbReference>
<name>A0A7R7EJN3_9FIRM</name>
<dbReference type="GO" id="GO:0043565">
    <property type="term" value="F:sequence-specific DNA binding"/>
    <property type="evidence" value="ECO:0007669"/>
    <property type="project" value="InterPro"/>
</dbReference>